<evidence type="ECO:0000256" key="1">
    <source>
        <dbReference type="SAM" id="SignalP"/>
    </source>
</evidence>
<dbReference type="AlphaFoldDB" id="A0A6G1IXJ9"/>
<proteinExistence type="predicted"/>
<dbReference type="PANTHER" id="PTHR43433">
    <property type="entry name" value="HYDROLASE, ALPHA/BETA FOLD FAMILY PROTEIN"/>
    <property type="match status" value="1"/>
</dbReference>
<keyword evidence="4" id="KW-1185">Reference proteome</keyword>
<dbReference type="GO" id="GO:0004806">
    <property type="term" value="F:triacylglycerol lipase activity"/>
    <property type="evidence" value="ECO:0007669"/>
    <property type="project" value="TreeGrafter"/>
</dbReference>
<keyword evidence="1" id="KW-0732">Signal</keyword>
<dbReference type="GO" id="GO:0046503">
    <property type="term" value="P:glycerolipid catabolic process"/>
    <property type="evidence" value="ECO:0007669"/>
    <property type="project" value="TreeGrafter"/>
</dbReference>
<feature type="chain" id="PRO_5026034326" evidence="1">
    <location>
        <begin position="21"/>
        <end position="316"/>
    </location>
</feature>
<feature type="domain" description="AB hydrolase-1" evidence="2">
    <location>
        <begin position="57"/>
        <end position="305"/>
    </location>
</feature>
<dbReference type="EMBL" id="MU005585">
    <property type="protein sequence ID" value="KAF2682986.1"/>
    <property type="molecule type" value="Genomic_DNA"/>
</dbReference>
<evidence type="ECO:0000259" key="2">
    <source>
        <dbReference type="Pfam" id="PF12697"/>
    </source>
</evidence>
<accession>A0A6G1IXJ9</accession>
<dbReference type="InterPro" id="IPR029058">
    <property type="entry name" value="AB_hydrolase_fold"/>
</dbReference>
<evidence type="ECO:0000313" key="4">
    <source>
        <dbReference type="Proteomes" id="UP000799291"/>
    </source>
</evidence>
<reference evidence="3" key="1">
    <citation type="journal article" date="2020" name="Stud. Mycol.">
        <title>101 Dothideomycetes genomes: a test case for predicting lifestyles and emergence of pathogens.</title>
        <authorList>
            <person name="Haridas S."/>
            <person name="Albert R."/>
            <person name="Binder M."/>
            <person name="Bloem J."/>
            <person name="Labutti K."/>
            <person name="Salamov A."/>
            <person name="Andreopoulos B."/>
            <person name="Baker S."/>
            <person name="Barry K."/>
            <person name="Bills G."/>
            <person name="Bluhm B."/>
            <person name="Cannon C."/>
            <person name="Castanera R."/>
            <person name="Culley D."/>
            <person name="Daum C."/>
            <person name="Ezra D."/>
            <person name="Gonzalez J."/>
            <person name="Henrissat B."/>
            <person name="Kuo A."/>
            <person name="Liang C."/>
            <person name="Lipzen A."/>
            <person name="Lutzoni F."/>
            <person name="Magnuson J."/>
            <person name="Mondo S."/>
            <person name="Nolan M."/>
            <person name="Ohm R."/>
            <person name="Pangilinan J."/>
            <person name="Park H.-J."/>
            <person name="Ramirez L."/>
            <person name="Alfaro M."/>
            <person name="Sun H."/>
            <person name="Tritt A."/>
            <person name="Yoshinaga Y."/>
            <person name="Zwiers L.-H."/>
            <person name="Turgeon B."/>
            <person name="Goodwin S."/>
            <person name="Spatafora J."/>
            <person name="Crous P."/>
            <person name="Grigoriev I."/>
        </authorList>
    </citation>
    <scope>NUCLEOTIDE SEQUENCE</scope>
    <source>
        <strain evidence="3">CBS 122367</strain>
    </source>
</reference>
<gene>
    <name evidence="3" type="ORF">K458DRAFT_453282</name>
</gene>
<evidence type="ECO:0000313" key="3">
    <source>
        <dbReference type="EMBL" id="KAF2682986.1"/>
    </source>
</evidence>
<organism evidence="3 4">
    <name type="scientific">Lentithecium fluviatile CBS 122367</name>
    <dbReference type="NCBI Taxonomy" id="1168545"/>
    <lineage>
        <taxon>Eukaryota</taxon>
        <taxon>Fungi</taxon>
        <taxon>Dikarya</taxon>
        <taxon>Ascomycota</taxon>
        <taxon>Pezizomycotina</taxon>
        <taxon>Dothideomycetes</taxon>
        <taxon>Pleosporomycetidae</taxon>
        <taxon>Pleosporales</taxon>
        <taxon>Massarineae</taxon>
        <taxon>Lentitheciaceae</taxon>
        <taxon>Lentithecium</taxon>
    </lineage>
</organism>
<protein>
    <submittedName>
        <fullName evidence="3">Alpha/beta-hydrolase</fullName>
    </submittedName>
</protein>
<name>A0A6G1IXJ9_9PLEO</name>
<dbReference type="Pfam" id="PF12697">
    <property type="entry name" value="Abhydrolase_6"/>
    <property type="match status" value="1"/>
</dbReference>
<dbReference type="InterPro" id="IPR050471">
    <property type="entry name" value="AB_hydrolase"/>
</dbReference>
<dbReference type="InterPro" id="IPR000073">
    <property type="entry name" value="AB_hydrolase_1"/>
</dbReference>
<dbReference type="Proteomes" id="UP000799291">
    <property type="component" value="Unassembled WGS sequence"/>
</dbReference>
<dbReference type="Gene3D" id="3.40.50.1820">
    <property type="entry name" value="alpha/beta hydrolase"/>
    <property type="match status" value="1"/>
</dbReference>
<keyword evidence="3" id="KW-0378">Hydrolase</keyword>
<sequence length="316" mass="34161">MSVFRLIFYLFLFIVTSSSSLSLTSLTSTGAAISTTGYLIVPGASLYYETYGAGPLLLFVSGANGDADIWRPVAKILASNYRVAIYDRRGFSRSYLSATGLQNYTQRLQTDAADANHLAKHLQFNGTATVLGTSSGAIVALEILQTYSSTFKTVIVHEPPALTILPDAANLTAQQKSIYTTYRAVGIPAAMYVFAQTYDPASNTTRIGTGSVDGFTIDSRQGNFISGNLQYWFERELLQYPLQGLNLTNIRVYSKNLVLAVGKDTTPESPQYRANTLMASTFGLAVDMLAGGHVGYIGDTRVEFAADLAGVLAKRE</sequence>
<dbReference type="PANTHER" id="PTHR43433:SF5">
    <property type="entry name" value="AB HYDROLASE-1 DOMAIN-CONTAINING PROTEIN"/>
    <property type="match status" value="1"/>
</dbReference>
<feature type="signal peptide" evidence="1">
    <location>
        <begin position="1"/>
        <end position="20"/>
    </location>
</feature>
<dbReference type="OrthoDB" id="408373at2759"/>
<dbReference type="SUPFAM" id="SSF53474">
    <property type="entry name" value="alpha/beta-Hydrolases"/>
    <property type="match status" value="1"/>
</dbReference>